<gene>
    <name evidence="16" type="primary">petJ</name>
</gene>
<dbReference type="InterPro" id="IPR036909">
    <property type="entry name" value="Cyt_c-like_dom_sf"/>
</dbReference>
<keyword evidence="14" id="KW-0732">Signal</keyword>
<evidence type="ECO:0000256" key="8">
    <source>
        <dbReference type="ARBA" id="ARBA00023004"/>
    </source>
</evidence>
<sequence>MKFLFSLSLSLFAVYTLNTNSLFSQEIDLNAGEQVFSQNCTVCHAGGENSVNSLKTLKIADLEKYSKNSIEKIKYQVENGAGSMPAFADRLSEEEILNVANFVLNQAKNEVW</sequence>
<proteinExistence type="inferred from homology"/>
<evidence type="ECO:0000259" key="15">
    <source>
        <dbReference type="PROSITE" id="PS51007"/>
    </source>
</evidence>
<evidence type="ECO:0000256" key="7">
    <source>
        <dbReference type="ARBA" id="ARBA00022982"/>
    </source>
</evidence>
<name>A0A1Z1M2M5_9FLOR</name>
<comment type="similarity">
    <text evidence="3">Belongs to the cytochrome c family. PetJ subfamily.</text>
</comment>
<keyword evidence="16" id="KW-0150">Chloroplast</keyword>
<evidence type="ECO:0000256" key="3">
    <source>
        <dbReference type="ARBA" id="ARBA00009650"/>
    </source>
</evidence>
<comment type="function">
    <text evidence="1">Functions as an electron carrier between membrane-bound cytochrome b6-f and photosystem I in oxygenic photosynthesis.</text>
</comment>
<dbReference type="PANTHER" id="PTHR34688">
    <property type="entry name" value="CYTOCHROME C6, CHLOROPLASTIC"/>
    <property type="match status" value="1"/>
</dbReference>
<dbReference type="GeneID" id="33353427"/>
<dbReference type="InterPro" id="IPR023655">
    <property type="entry name" value="Cyt_C6"/>
</dbReference>
<dbReference type="Gene3D" id="1.10.760.10">
    <property type="entry name" value="Cytochrome c-like domain"/>
    <property type="match status" value="1"/>
</dbReference>
<dbReference type="EMBL" id="MF101413">
    <property type="protein sequence ID" value="ARW60317.1"/>
    <property type="molecule type" value="Genomic_DNA"/>
</dbReference>
<comment type="subcellular location">
    <subcellularLocation>
        <location evidence="2">Plastid</location>
        <location evidence="2">Chloroplast thylakoid lumen</location>
    </subcellularLocation>
</comment>
<reference evidence="16" key="1">
    <citation type="journal article" date="2017" name="J. Phycol.">
        <title>Analysis of chloroplast genomes and a supermatrix inform reclassification of the Rhodomelaceae (Rhodophyta).</title>
        <authorList>
            <person name="Diaz-Tapia P."/>
            <person name="Maggs C.A."/>
            <person name="West J.A."/>
            <person name="Verbruggen H."/>
        </authorList>
    </citation>
    <scope>NUCLEOTIDE SEQUENCE</scope>
    <source>
        <strain evidence="16">JH1427</strain>
    </source>
</reference>
<accession>A0A1Z1M2M5</accession>
<dbReference type="GO" id="GO:0020037">
    <property type="term" value="F:heme binding"/>
    <property type="evidence" value="ECO:0007669"/>
    <property type="project" value="InterPro"/>
</dbReference>
<dbReference type="GO" id="GO:0005506">
    <property type="term" value="F:iron ion binding"/>
    <property type="evidence" value="ECO:0007669"/>
    <property type="project" value="InterPro"/>
</dbReference>
<dbReference type="GO" id="GO:0009543">
    <property type="term" value="C:chloroplast thylakoid lumen"/>
    <property type="evidence" value="ECO:0007669"/>
    <property type="project" value="UniProtKB-SubCell"/>
</dbReference>
<dbReference type="GO" id="GO:0009055">
    <property type="term" value="F:electron transfer activity"/>
    <property type="evidence" value="ECO:0007669"/>
    <property type="project" value="InterPro"/>
</dbReference>
<feature type="domain" description="Cytochrome c" evidence="15">
    <location>
        <begin position="27"/>
        <end position="107"/>
    </location>
</feature>
<organism evidence="16">
    <name type="scientific">Periphykon beckeri</name>
    <dbReference type="NCBI Taxonomy" id="2006982"/>
    <lineage>
        <taxon>Eukaryota</taxon>
        <taxon>Rhodophyta</taxon>
        <taxon>Florideophyceae</taxon>
        <taxon>Rhodymeniophycidae</taxon>
        <taxon>Ceramiales</taxon>
        <taxon>Rhodomelaceae</taxon>
        <taxon>Periphykon</taxon>
    </lineage>
</organism>
<keyword evidence="6 13" id="KW-0479">Metal-binding</keyword>
<dbReference type="InterPro" id="IPR009056">
    <property type="entry name" value="Cyt_c-like_dom"/>
</dbReference>
<evidence type="ECO:0000256" key="4">
    <source>
        <dbReference type="ARBA" id="ARBA00022448"/>
    </source>
</evidence>
<dbReference type="PANTHER" id="PTHR34688:SF2">
    <property type="entry name" value="CYTOCHROME C6, CHLOROPLASTIC"/>
    <property type="match status" value="1"/>
</dbReference>
<evidence type="ECO:0000313" key="16">
    <source>
        <dbReference type="EMBL" id="ARW60317.1"/>
    </source>
</evidence>
<evidence type="ECO:0000256" key="5">
    <source>
        <dbReference type="ARBA" id="ARBA00022617"/>
    </source>
</evidence>
<evidence type="ECO:0000256" key="11">
    <source>
        <dbReference type="ARBA" id="ARBA00031247"/>
    </source>
</evidence>
<keyword evidence="9" id="KW-0793">Thylakoid</keyword>
<evidence type="ECO:0000256" key="1">
    <source>
        <dbReference type="ARBA" id="ARBA00002347"/>
    </source>
</evidence>
<dbReference type="RefSeq" id="YP_009391969.1">
    <property type="nucleotide sequence ID" value="NC_035261.1"/>
</dbReference>
<evidence type="ECO:0000256" key="14">
    <source>
        <dbReference type="SAM" id="SignalP"/>
    </source>
</evidence>
<dbReference type="PRINTS" id="PR00605">
    <property type="entry name" value="CYTCHROMECIC"/>
</dbReference>
<keyword evidence="7" id="KW-0249">Electron transport</keyword>
<evidence type="ECO:0000256" key="6">
    <source>
        <dbReference type="ARBA" id="ARBA00022723"/>
    </source>
</evidence>
<feature type="signal peptide" evidence="14">
    <location>
        <begin position="1"/>
        <end position="19"/>
    </location>
</feature>
<keyword evidence="16" id="KW-0934">Plastid</keyword>
<evidence type="ECO:0000256" key="12">
    <source>
        <dbReference type="ARBA" id="ARBA00033211"/>
    </source>
</evidence>
<dbReference type="PROSITE" id="PS51007">
    <property type="entry name" value="CYTC"/>
    <property type="match status" value="1"/>
</dbReference>
<dbReference type="AlphaFoldDB" id="A0A1Z1M2M5"/>
<keyword evidence="4" id="KW-0813">Transport</keyword>
<evidence type="ECO:0000256" key="10">
    <source>
        <dbReference type="ARBA" id="ARBA00030448"/>
    </source>
</evidence>
<dbReference type="Pfam" id="PF13442">
    <property type="entry name" value="Cytochrome_CBB3"/>
    <property type="match status" value="1"/>
</dbReference>
<feature type="chain" id="PRO_5012283345" description="Cytochrome c-553" evidence="14">
    <location>
        <begin position="20"/>
        <end position="112"/>
    </location>
</feature>
<evidence type="ECO:0000256" key="9">
    <source>
        <dbReference type="ARBA" id="ARBA00023078"/>
    </source>
</evidence>
<geneLocation type="chloroplast" evidence="16"/>
<evidence type="ECO:0000256" key="2">
    <source>
        <dbReference type="ARBA" id="ARBA00004456"/>
    </source>
</evidence>
<dbReference type="SUPFAM" id="SSF46626">
    <property type="entry name" value="Cytochrome c"/>
    <property type="match status" value="1"/>
</dbReference>
<protein>
    <recommendedName>
        <fullName evidence="12">Cytochrome c-553</fullName>
    </recommendedName>
    <alternativeName>
        <fullName evidence="11">Cytochrome c553</fullName>
    </alternativeName>
    <alternativeName>
        <fullName evidence="10">Soluble cytochrome f</fullName>
    </alternativeName>
</protein>
<evidence type="ECO:0000256" key="13">
    <source>
        <dbReference type="PROSITE-ProRule" id="PRU00433"/>
    </source>
</evidence>
<keyword evidence="8 13" id="KW-0408">Iron</keyword>
<dbReference type="InterPro" id="IPR008168">
    <property type="entry name" value="Cyt_C_IC"/>
</dbReference>
<keyword evidence="5 13" id="KW-0349">Heme</keyword>